<dbReference type="HOGENOM" id="CLU_2865473_0_0_7"/>
<sequence length="64" mass="7350">MVTEMVEVTFVIIVEIFRMIINLMLTVMFLGMCAITVLSFRIARWISTRMAMGMLAIRTMTAMV</sequence>
<keyword evidence="1" id="KW-0472">Membrane</keyword>
<reference evidence="2 3" key="1">
    <citation type="journal article" date="2013" name="Sci. Rep.">
        <title>Extraordinary expansion of a Sorangium cellulosum genome from an alkaline milieu.</title>
        <authorList>
            <person name="Han K."/>
            <person name="Li Z.F."/>
            <person name="Peng R."/>
            <person name="Zhu L.P."/>
            <person name="Zhou T."/>
            <person name="Wang L.G."/>
            <person name="Li S.G."/>
            <person name="Zhang X.B."/>
            <person name="Hu W."/>
            <person name="Wu Z.H."/>
            <person name="Qin N."/>
            <person name="Li Y.Z."/>
        </authorList>
    </citation>
    <scope>NUCLEOTIDE SEQUENCE [LARGE SCALE GENOMIC DNA]</scope>
    <source>
        <strain evidence="2 3">So0157-2</strain>
    </source>
</reference>
<evidence type="ECO:0000313" key="3">
    <source>
        <dbReference type="Proteomes" id="UP000014803"/>
    </source>
</evidence>
<accession>S4YD05</accession>
<proteinExistence type="predicted"/>
<dbReference type="AlphaFoldDB" id="S4YD05"/>
<dbReference type="EMBL" id="CP003969">
    <property type="protein sequence ID" value="AGP42305.1"/>
    <property type="molecule type" value="Genomic_DNA"/>
</dbReference>
<organism evidence="2 3">
    <name type="scientific">Sorangium cellulosum So0157-2</name>
    <dbReference type="NCBI Taxonomy" id="1254432"/>
    <lineage>
        <taxon>Bacteria</taxon>
        <taxon>Pseudomonadati</taxon>
        <taxon>Myxococcota</taxon>
        <taxon>Polyangia</taxon>
        <taxon>Polyangiales</taxon>
        <taxon>Polyangiaceae</taxon>
        <taxon>Sorangium</taxon>
    </lineage>
</organism>
<dbReference type="KEGG" id="scu:SCE1572_52085"/>
<name>S4YD05_SORCE</name>
<evidence type="ECO:0000256" key="1">
    <source>
        <dbReference type="SAM" id="Phobius"/>
    </source>
</evidence>
<keyword evidence="1" id="KW-1133">Transmembrane helix</keyword>
<gene>
    <name evidence="2" type="ORF">SCE1572_52085</name>
</gene>
<evidence type="ECO:0000313" key="2">
    <source>
        <dbReference type="EMBL" id="AGP42305.1"/>
    </source>
</evidence>
<dbReference type="Proteomes" id="UP000014803">
    <property type="component" value="Chromosome"/>
</dbReference>
<feature type="transmembrane region" description="Helical" evidence="1">
    <location>
        <begin position="20"/>
        <end position="40"/>
    </location>
</feature>
<keyword evidence="1" id="KW-0812">Transmembrane</keyword>
<protein>
    <submittedName>
        <fullName evidence="2">Uncharacterized protein</fullName>
    </submittedName>
</protein>